<organism evidence="1 2">
    <name type="scientific">Peribacillus asahii</name>
    <dbReference type="NCBI Taxonomy" id="228899"/>
    <lineage>
        <taxon>Bacteria</taxon>
        <taxon>Bacillati</taxon>
        <taxon>Bacillota</taxon>
        <taxon>Bacilli</taxon>
        <taxon>Bacillales</taxon>
        <taxon>Bacillaceae</taxon>
        <taxon>Peribacillus</taxon>
    </lineage>
</organism>
<reference evidence="1 2" key="1">
    <citation type="submission" date="2018-01" db="EMBL/GenBank/DDBJ databases">
        <title>Bacillus asahii Genome sequencing and assembly.</title>
        <authorList>
            <person name="Jiang H."/>
            <person name="Feng Y."/>
            <person name="Zhao F."/>
            <person name="Lin X."/>
        </authorList>
    </citation>
    <scope>NUCLEOTIDE SEQUENCE [LARGE SCALE GENOMIC DNA]</scope>
    <source>
        <strain evidence="1 2">OM18</strain>
    </source>
</reference>
<evidence type="ECO:0000313" key="1">
    <source>
        <dbReference type="EMBL" id="AZV43703.1"/>
    </source>
</evidence>
<dbReference type="Proteomes" id="UP000283095">
    <property type="component" value="Chromosome"/>
</dbReference>
<accession>A0A3T0KTV7</accession>
<sequence>MIKYITLEEIMTTFKRDDKDIDRLIDEIFDSSDKNRGESK</sequence>
<dbReference type="EMBL" id="CP026095">
    <property type="protein sequence ID" value="AZV43703.1"/>
    <property type="molecule type" value="Genomic_DNA"/>
</dbReference>
<dbReference type="KEGG" id="pasa:BAOM_3094"/>
<evidence type="ECO:0000313" key="2">
    <source>
        <dbReference type="Proteomes" id="UP000283095"/>
    </source>
</evidence>
<gene>
    <name evidence="1" type="ORF">BAOM_3094</name>
</gene>
<dbReference type="AlphaFoldDB" id="A0A3T0KTV7"/>
<proteinExistence type="predicted"/>
<protein>
    <submittedName>
        <fullName evidence="1">Uncharacterized protein</fullName>
    </submittedName>
</protein>
<name>A0A3T0KTV7_9BACI</name>